<protein>
    <submittedName>
        <fullName evidence="2">Short chain dehydrogenase domain-containing protein</fullName>
    </submittedName>
</protein>
<dbReference type="EMBL" id="JAOPEN010000002">
    <property type="protein sequence ID" value="KAJ4863297.1"/>
    <property type="molecule type" value="Genomic_DNA"/>
</dbReference>
<dbReference type="GeneID" id="80866149"/>
<dbReference type="Pfam" id="PF00106">
    <property type="entry name" value="adh_short"/>
    <property type="match status" value="1"/>
</dbReference>
<dbReference type="InterPro" id="IPR036291">
    <property type="entry name" value="NAD(P)-bd_dom_sf"/>
</dbReference>
<evidence type="ECO:0000256" key="1">
    <source>
        <dbReference type="ARBA" id="ARBA00023002"/>
    </source>
</evidence>
<gene>
    <name evidence="2" type="ORF">T069G_04251</name>
</gene>
<proteinExistence type="predicted"/>
<evidence type="ECO:0000313" key="3">
    <source>
        <dbReference type="Proteomes" id="UP001140511"/>
    </source>
</evidence>
<keyword evidence="1" id="KW-0560">Oxidoreductase</keyword>
<dbReference type="Proteomes" id="UP001140511">
    <property type="component" value="Unassembled WGS sequence"/>
</dbReference>
<reference evidence="2" key="1">
    <citation type="submission" date="2022-09" db="EMBL/GenBank/DDBJ databases">
        <title>Chromosome-level assembly of Trichoderma breve T069, a fungus used in development of biopesticide product.</title>
        <authorList>
            <person name="Lin R."/>
            <person name="Liu T."/>
        </authorList>
    </citation>
    <scope>NUCLEOTIDE SEQUENCE</scope>
    <source>
        <strain evidence="2">T069</strain>
    </source>
</reference>
<dbReference type="PANTHER" id="PTHR43157">
    <property type="entry name" value="PHOSPHATIDYLINOSITOL-GLYCAN BIOSYNTHESIS CLASS F PROTEIN-RELATED"/>
    <property type="match status" value="1"/>
</dbReference>
<dbReference type="GO" id="GO:0016491">
    <property type="term" value="F:oxidoreductase activity"/>
    <property type="evidence" value="ECO:0007669"/>
    <property type="project" value="UniProtKB-KW"/>
</dbReference>
<dbReference type="SUPFAM" id="SSF51735">
    <property type="entry name" value="NAD(P)-binding Rossmann-fold domains"/>
    <property type="match status" value="1"/>
</dbReference>
<sequence length="327" mass="35627">MQVPRGDGTQGKGNGTRLPKETLDLLDAVDFSGKTILVTGTTNGLGEAVSKHILVRKVDRLIMGVRNVPRAANPNANIDVFELEMEDYGSVAAFAAKVQETTPTLDVAVMNAAVGGVQYSVAKPTGHEKMLQVDVLSTTYLALKLIPLLEKTAEVKGAPSRLVMVGSWTQFGTSIAEKKLTHDVIKHLDDEANFDPRRYPDTQLLNGLITNELGQRLDKKKVIVVEPTPPWTLTNFGASYPDGPARQAARKMMDEVGLPVDESALTYIVAIVADDDVHGQYLDDNMIAPRSPYSLSSDGQTLQKELWKELVEEFEKVDPTISSVSVI</sequence>
<organism evidence="2 3">
    <name type="scientific">Trichoderma breve</name>
    <dbReference type="NCBI Taxonomy" id="2034170"/>
    <lineage>
        <taxon>Eukaryota</taxon>
        <taxon>Fungi</taxon>
        <taxon>Dikarya</taxon>
        <taxon>Ascomycota</taxon>
        <taxon>Pezizomycotina</taxon>
        <taxon>Sordariomycetes</taxon>
        <taxon>Hypocreomycetidae</taxon>
        <taxon>Hypocreales</taxon>
        <taxon>Hypocreaceae</taxon>
        <taxon>Trichoderma</taxon>
    </lineage>
</organism>
<name>A0A9W9JR80_9HYPO</name>
<evidence type="ECO:0000313" key="2">
    <source>
        <dbReference type="EMBL" id="KAJ4863297.1"/>
    </source>
</evidence>
<dbReference type="PANTHER" id="PTHR43157:SF35">
    <property type="entry name" value="DEHYDROGENASE_REDUCTASE FAMILY PROTEIN, PUTATIVE-RELATED"/>
    <property type="match status" value="1"/>
</dbReference>
<dbReference type="AlphaFoldDB" id="A0A9W9JR80"/>
<comment type="caution">
    <text evidence="2">The sequence shown here is derived from an EMBL/GenBank/DDBJ whole genome shotgun (WGS) entry which is preliminary data.</text>
</comment>
<keyword evidence="3" id="KW-1185">Reference proteome</keyword>
<accession>A0A9W9JR80</accession>
<dbReference type="InterPro" id="IPR002347">
    <property type="entry name" value="SDR_fam"/>
</dbReference>
<dbReference type="Gene3D" id="3.40.50.720">
    <property type="entry name" value="NAD(P)-binding Rossmann-like Domain"/>
    <property type="match status" value="1"/>
</dbReference>
<dbReference type="RefSeq" id="XP_056032353.1">
    <property type="nucleotide sequence ID" value="XM_056171461.1"/>
</dbReference>